<name>A0A6C0E6V6_9ZZZZ</name>
<dbReference type="GO" id="GO:0016020">
    <property type="term" value="C:membrane"/>
    <property type="evidence" value="ECO:0007669"/>
    <property type="project" value="UniProtKB-SubCell"/>
</dbReference>
<proteinExistence type="predicted"/>
<dbReference type="PROSITE" id="PS50922">
    <property type="entry name" value="TLC"/>
    <property type="match status" value="1"/>
</dbReference>
<accession>A0A6C0E6V6</accession>
<evidence type="ECO:0000256" key="3">
    <source>
        <dbReference type="ARBA" id="ARBA00022989"/>
    </source>
</evidence>
<feature type="transmembrane region" description="Helical" evidence="5">
    <location>
        <begin position="241"/>
        <end position="259"/>
    </location>
</feature>
<dbReference type="EMBL" id="MN739751">
    <property type="protein sequence ID" value="QHT24906.1"/>
    <property type="molecule type" value="Genomic_DNA"/>
</dbReference>
<evidence type="ECO:0000256" key="2">
    <source>
        <dbReference type="ARBA" id="ARBA00022692"/>
    </source>
</evidence>
<evidence type="ECO:0000313" key="7">
    <source>
        <dbReference type="EMBL" id="QHT24906.1"/>
    </source>
</evidence>
<feature type="transmembrane region" description="Helical" evidence="5">
    <location>
        <begin position="49"/>
        <end position="71"/>
    </location>
</feature>
<dbReference type="AlphaFoldDB" id="A0A6C0E6V6"/>
<organism evidence="7">
    <name type="scientific">viral metagenome</name>
    <dbReference type="NCBI Taxonomy" id="1070528"/>
    <lineage>
        <taxon>unclassified sequences</taxon>
        <taxon>metagenomes</taxon>
        <taxon>organismal metagenomes</taxon>
    </lineage>
</organism>
<evidence type="ECO:0000259" key="6">
    <source>
        <dbReference type="PROSITE" id="PS50922"/>
    </source>
</evidence>
<dbReference type="InterPro" id="IPR006634">
    <property type="entry name" value="TLC-dom"/>
</dbReference>
<comment type="subcellular location">
    <subcellularLocation>
        <location evidence="1">Membrane</location>
        <topology evidence="1">Multi-pass membrane protein</topology>
    </subcellularLocation>
</comment>
<feature type="transmembrane region" description="Helical" evidence="5">
    <location>
        <begin position="201"/>
        <end position="221"/>
    </location>
</feature>
<keyword evidence="3 5" id="KW-1133">Transmembrane helix</keyword>
<feature type="transmembrane region" description="Helical" evidence="5">
    <location>
        <begin position="171"/>
        <end position="189"/>
    </location>
</feature>
<reference evidence="7" key="1">
    <citation type="journal article" date="2020" name="Nature">
        <title>Giant virus diversity and host interactions through global metagenomics.</title>
        <authorList>
            <person name="Schulz F."/>
            <person name="Roux S."/>
            <person name="Paez-Espino D."/>
            <person name="Jungbluth S."/>
            <person name="Walsh D.A."/>
            <person name="Denef V.J."/>
            <person name="McMahon K.D."/>
            <person name="Konstantinidis K.T."/>
            <person name="Eloe-Fadrosh E.A."/>
            <person name="Kyrpides N.C."/>
            <person name="Woyke T."/>
        </authorList>
    </citation>
    <scope>NUCLEOTIDE SEQUENCE</scope>
    <source>
        <strain evidence="7">GVMAG-M-3300023179-150</strain>
    </source>
</reference>
<evidence type="ECO:0000256" key="4">
    <source>
        <dbReference type="ARBA" id="ARBA00023136"/>
    </source>
</evidence>
<sequence length="280" mass="33017">MTLTILSTLMTLMTVIKYILSLFNDQYNQNNQDANTQDVNNHIETFYEIPLVLLQSLAGFILLQILLSILFKFYKFPNKYFNASYTLIFCILSLNMSTYMLTDLFEKYSKVGGITSLEYTQMLIYKIKLSYFAMSYFIVDLLCNVNEIEFVLHHVATIIYLIFHNNLNDMIMLFCLFFGEITNPVLLLWKVSKKDFPHIHYHLSPINFVLFALVRVFILIGIVLHSTLKYHQQTNSDFLKFLNWIIFIGFNIGNFYWICKISRNFHNLTLTSNKKTIENK</sequence>
<keyword evidence="2 5" id="KW-0812">Transmembrane</keyword>
<evidence type="ECO:0000256" key="5">
    <source>
        <dbReference type="SAM" id="Phobius"/>
    </source>
</evidence>
<feature type="domain" description="TLC" evidence="6">
    <location>
        <begin position="78"/>
        <end position="270"/>
    </location>
</feature>
<protein>
    <recommendedName>
        <fullName evidence="6">TLC domain-containing protein</fullName>
    </recommendedName>
</protein>
<feature type="transmembrane region" description="Helical" evidence="5">
    <location>
        <begin position="83"/>
        <end position="102"/>
    </location>
</feature>
<evidence type="ECO:0000256" key="1">
    <source>
        <dbReference type="ARBA" id="ARBA00004141"/>
    </source>
</evidence>
<keyword evidence="4 5" id="KW-0472">Membrane</keyword>